<dbReference type="Pfam" id="PF05631">
    <property type="entry name" value="MFS_5"/>
    <property type="match status" value="1"/>
</dbReference>
<evidence type="ECO:0000256" key="3">
    <source>
        <dbReference type="ARBA" id="ARBA00021242"/>
    </source>
</evidence>
<name>A0AAD9MQH0_9ANNE</name>
<dbReference type="Gene3D" id="1.20.1250.20">
    <property type="entry name" value="MFS general substrate transporter like domains"/>
    <property type="match status" value="1"/>
</dbReference>
<reference evidence="13" key="1">
    <citation type="journal article" date="2023" name="Mol. Biol. Evol.">
        <title>Third-Generation Sequencing Reveals the Adaptive Role of the Epigenome in Three Deep-Sea Polychaetes.</title>
        <authorList>
            <person name="Perez M."/>
            <person name="Aroh O."/>
            <person name="Sun Y."/>
            <person name="Lan Y."/>
            <person name="Juniper S.K."/>
            <person name="Young C.R."/>
            <person name="Angers B."/>
            <person name="Qian P.Y."/>
        </authorList>
    </citation>
    <scope>NUCLEOTIDE SEQUENCE</scope>
    <source>
        <strain evidence="13">P08H-3</strain>
    </source>
</reference>
<accession>A0AAD9MQH0</accession>
<feature type="transmembrane region" description="Helical" evidence="12">
    <location>
        <begin position="405"/>
        <end position="426"/>
    </location>
</feature>
<evidence type="ECO:0000256" key="4">
    <source>
        <dbReference type="ARBA" id="ARBA00022448"/>
    </source>
</evidence>
<dbReference type="GO" id="GO:0015098">
    <property type="term" value="F:molybdate ion transmembrane transporter activity"/>
    <property type="evidence" value="ECO:0007669"/>
    <property type="project" value="InterPro"/>
</dbReference>
<dbReference type="AlphaFoldDB" id="A0AAD9MQH0"/>
<dbReference type="PANTHER" id="PTHR23516:SF1">
    <property type="entry name" value="MOLYBDATE-ANION TRANSPORTER"/>
    <property type="match status" value="1"/>
</dbReference>
<comment type="function">
    <text evidence="1">Mediates high-affinity intracellular uptake of the rare oligo-element molybdenum.</text>
</comment>
<evidence type="ECO:0000256" key="8">
    <source>
        <dbReference type="ARBA" id="ARBA00023065"/>
    </source>
</evidence>
<evidence type="ECO:0000256" key="2">
    <source>
        <dbReference type="ARBA" id="ARBA00004651"/>
    </source>
</evidence>
<evidence type="ECO:0000256" key="1">
    <source>
        <dbReference type="ARBA" id="ARBA00003019"/>
    </source>
</evidence>
<keyword evidence="5" id="KW-1003">Cell membrane</keyword>
<feature type="transmembrane region" description="Helical" evidence="12">
    <location>
        <begin position="250"/>
        <end position="271"/>
    </location>
</feature>
<evidence type="ECO:0000256" key="9">
    <source>
        <dbReference type="ARBA" id="ARBA00023136"/>
    </source>
</evidence>
<evidence type="ECO:0000256" key="5">
    <source>
        <dbReference type="ARBA" id="ARBA00022475"/>
    </source>
</evidence>
<comment type="caution">
    <text evidence="13">The sequence shown here is derived from an EMBL/GenBank/DDBJ whole genome shotgun (WGS) entry which is preliminary data.</text>
</comment>
<keyword evidence="14" id="KW-1185">Reference proteome</keyword>
<evidence type="ECO:0000256" key="10">
    <source>
        <dbReference type="ARBA" id="ARBA00030646"/>
    </source>
</evidence>
<dbReference type="GO" id="GO:0005886">
    <property type="term" value="C:plasma membrane"/>
    <property type="evidence" value="ECO:0007669"/>
    <property type="project" value="UniProtKB-SubCell"/>
</dbReference>
<evidence type="ECO:0000256" key="6">
    <source>
        <dbReference type="ARBA" id="ARBA00022692"/>
    </source>
</evidence>
<feature type="transmembrane region" description="Helical" evidence="12">
    <location>
        <begin position="45"/>
        <end position="64"/>
    </location>
</feature>
<evidence type="ECO:0000256" key="12">
    <source>
        <dbReference type="SAM" id="Phobius"/>
    </source>
</evidence>
<feature type="transmembrane region" description="Helical" evidence="12">
    <location>
        <begin position="344"/>
        <end position="362"/>
    </location>
</feature>
<feature type="transmembrane region" description="Helical" evidence="12">
    <location>
        <begin position="283"/>
        <end position="303"/>
    </location>
</feature>
<keyword evidence="7 12" id="KW-1133">Transmembrane helix</keyword>
<keyword evidence="4" id="KW-0813">Transport</keyword>
<dbReference type="InterPro" id="IPR008509">
    <property type="entry name" value="MOT2/MFSD5"/>
</dbReference>
<feature type="transmembrane region" description="Helical" evidence="12">
    <location>
        <begin position="204"/>
        <end position="222"/>
    </location>
</feature>
<keyword evidence="9 12" id="KW-0472">Membrane</keyword>
<evidence type="ECO:0000256" key="11">
    <source>
        <dbReference type="ARBA" id="ARBA00032555"/>
    </source>
</evidence>
<feature type="transmembrane region" description="Helical" evidence="12">
    <location>
        <begin position="374"/>
        <end position="393"/>
    </location>
</feature>
<evidence type="ECO:0000256" key="7">
    <source>
        <dbReference type="ARBA" id="ARBA00022989"/>
    </source>
</evidence>
<feature type="transmembrane region" description="Helical" evidence="12">
    <location>
        <begin position="174"/>
        <end position="192"/>
    </location>
</feature>
<feature type="transmembrane region" description="Helical" evidence="12">
    <location>
        <begin position="310"/>
        <end position="332"/>
    </location>
</feature>
<comment type="subcellular location">
    <subcellularLocation>
        <location evidence="2">Cell membrane</location>
        <topology evidence="2">Multi-pass membrane protein</topology>
    </subcellularLocation>
</comment>
<evidence type="ECO:0000313" key="13">
    <source>
        <dbReference type="EMBL" id="KAK2141685.1"/>
    </source>
</evidence>
<dbReference type="GO" id="GO:0006811">
    <property type="term" value="P:monoatomic ion transport"/>
    <property type="evidence" value="ECO:0007669"/>
    <property type="project" value="UniProtKB-KW"/>
</dbReference>
<dbReference type="SUPFAM" id="SSF103473">
    <property type="entry name" value="MFS general substrate transporter"/>
    <property type="match status" value="1"/>
</dbReference>
<keyword evidence="8" id="KW-0406">Ion transport</keyword>
<gene>
    <name evidence="13" type="ORF">LSH36_1057g00084</name>
</gene>
<protein>
    <recommendedName>
        <fullName evidence="3">Molybdate-anion transporter</fullName>
    </recommendedName>
    <alternativeName>
        <fullName evidence="10">Major facilitator superfamily domain-containing protein 5</fullName>
    </alternativeName>
    <alternativeName>
        <fullName evidence="11">Molybdate transporter 2 homolog</fullName>
    </alternativeName>
</protein>
<keyword evidence="6 12" id="KW-0812">Transmembrane</keyword>
<dbReference type="PANTHER" id="PTHR23516">
    <property type="entry name" value="SAM (S-ADENOSYL METHIONINE) TRANSPORTER"/>
    <property type="match status" value="1"/>
</dbReference>
<feature type="transmembrane region" description="Helical" evidence="12">
    <location>
        <begin position="76"/>
        <end position="95"/>
    </location>
</feature>
<organism evidence="13 14">
    <name type="scientific">Paralvinella palmiformis</name>
    <dbReference type="NCBI Taxonomy" id="53620"/>
    <lineage>
        <taxon>Eukaryota</taxon>
        <taxon>Metazoa</taxon>
        <taxon>Spiralia</taxon>
        <taxon>Lophotrochozoa</taxon>
        <taxon>Annelida</taxon>
        <taxon>Polychaeta</taxon>
        <taxon>Sedentaria</taxon>
        <taxon>Canalipalpata</taxon>
        <taxon>Terebellida</taxon>
        <taxon>Terebelliformia</taxon>
        <taxon>Alvinellidae</taxon>
        <taxon>Paralvinella</taxon>
    </lineage>
</organism>
<feature type="transmembrane region" description="Helical" evidence="12">
    <location>
        <begin position="6"/>
        <end position="24"/>
    </location>
</feature>
<dbReference type="Proteomes" id="UP001208570">
    <property type="component" value="Unassembled WGS sequence"/>
</dbReference>
<dbReference type="CDD" id="cd17487">
    <property type="entry name" value="MFS_MFSD5_like"/>
    <property type="match status" value="1"/>
</dbReference>
<feature type="transmembrane region" description="Helical" evidence="12">
    <location>
        <begin position="129"/>
        <end position="153"/>
    </location>
</feature>
<evidence type="ECO:0000313" key="14">
    <source>
        <dbReference type="Proteomes" id="UP001208570"/>
    </source>
</evidence>
<proteinExistence type="predicted"/>
<dbReference type="InterPro" id="IPR036259">
    <property type="entry name" value="MFS_trans_sf"/>
</dbReference>
<sequence>MMVITYSAFCVLGLLCIGLQYWAIKSRKDPTIGNNPIFKNFQWGYFVAYFPALLGDWLQGPYLYKLYSYYGFQEDQIAVLYVFGFASTVLLGTWAPVAADRYGRRKLCIVFTVVYSLACLFKLSRNYGILLLGRILGGVATSLLFSAFEAWYVHEHLETHDFPKEWIAVTFNRATVWNGILAIVAGVIANALAEWVNLGPVSPFILAIPFLVISGAVVISRWQENYSTQKVKLRHSCMAGLKNIFTDPKIFLIGIIISLFESSMYIFVFLWTPILNPANPSLGIVFSSFMVCIMIGSAIFQLLQLQRVPVIYLLAVSIIFALLANIVCVIATEPDDMNRQLAFVAFLVIEISVGMYFPAMAVMQSRIIPEVNRVSVINWFRVPLNLIACAVLMTLHNNSFRHGNVLIFVICTGLLAAASMSVIKLISLSRDDDELRLTEEDVAENNGL</sequence>
<dbReference type="EMBL" id="JAODUP010001057">
    <property type="protein sequence ID" value="KAK2141685.1"/>
    <property type="molecule type" value="Genomic_DNA"/>
</dbReference>